<sequence>MSHAQNCAYVKCINQQVAENVVDHHNEQHQLEVKGVKYTVRLALDDESIQVKIHDLSESVSNDELAAYLRQYGDVHSVKELVWGPSFPYKGVSSGVREARMTLRNHIKSYVTVHGEETLVSYKNQVKSCRHCMQNIHPGKTCSNAKKETIKESPTKPLSASTTSQPSAPLQKSSQIKQPLQSSKRTANADNTNQANEAQTKSPPRKKTDRKQAVKITPTKQPDEQCVSEETDSDMETVSTVHLNTDTEPEPDPGDIDGWITRFDRRNRRLEQKIVAFELQNKTRRPE</sequence>
<reference evidence="2" key="2">
    <citation type="submission" date="2025-05" db="UniProtKB">
        <authorList>
            <consortium name="EnsemblMetazoa"/>
        </authorList>
    </citation>
    <scope>IDENTIFICATION</scope>
    <source>
        <strain evidence="2">Foshan</strain>
    </source>
</reference>
<feature type="compositionally biased region" description="Basic and acidic residues" evidence="1">
    <location>
        <begin position="145"/>
        <end position="154"/>
    </location>
</feature>
<dbReference type="InterPro" id="IPR035979">
    <property type="entry name" value="RBD_domain_sf"/>
</dbReference>
<name>A0ABM2A010_AEDAL</name>
<feature type="region of interest" description="Disordered" evidence="1">
    <location>
        <begin position="135"/>
        <end position="258"/>
    </location>
</feature>
<evidence type="ECO:0000313" key="3">
    <source>
        <dbReference type="Proteomes" id="UP000069940"/>
    </source>
</evidence>
<dbReference type="SUPFAM" id="SSF54928">
    <property type="entry name" value="RNA-binding domain, RBD"/>
    <property type="match status" value="1"/>
</dbReference>
<evidence type="ECO:0000313" key="2">
    <source>
        <dbReference type="EnsemblMetazoa" id="AALFPA23_023196.P34497"/>
    </source>
</evidence>
<accession>A0ABM2A010</accession>
<proteinExistence type="predicted"/>
<protein>
    <submittedName>
        <fullName evidence="2">Uncharacterized protein</fullName>
    </submittedName>
</protein>
<keyword evidence="3" id="KW-1185">Reference proteome</keyword>
<feature type="compositionally biased region" description="Polar residues" evidence="1">
    <location>
        <begin position="156"/>
        <end position="202"/>
    </location>
</feature>
<dbReference type="GeneID" id="134288355"/>
<dbReference type="Proteomes" id="UP000069940">
    <property type="component" value="Unassembled WGS sequence"/>
</dbReference>
<feature type="compositionally biased region" description="Acidic residues" evidence="1">
    <location>
        <begin position="226"/>
        <end position="235"/>
    </location>
</feature>
<evidence type="ECO:0000256" key="1">
    <source>
        <dbReference type="SAM" id="MobiDB-lite"/>
    </source>
</evidence>
<feature type="compositionally biased region" description="Polar residues" evidence="1">
    <location>
        <begin position="236"/>
        <end position="246"/>
    </location>
</feature>
<dbReference type="EnsemblMetazoa" id="AALFPA23_023196.R34497">
    <property type="protein sequence ID" value="AALFPA23_023196.P34497"/>
    <property type="gene ID" value="AALFPA23_023196"/>
</dbReference>
<dbReference type="RefSeq" id="XP_062708933.1">
    <property type="nucleotide sequence ID" value="XM_062852949.1"/>
</dbReference>
<organism evidence="2 3">
    <name type="scientific">Aedes albopictus</name>
    <name type="common">Asian tiger mosquito</name>
    <name type="synonym">Stegomyia albopicta</name>
    <dbReference type="NCBI Taxonomy" id="7160"/>
    <lineage>
        <taxon>Eukaryota</taxon>
        <taxon>Metazoa</taxon>
        <taxon>Ecdysozoa</taxon>
        <taxon>Arthropoda</taxon>
        <taxon>Hexapoda</taxon>
        <taxon>Insecta</taxon>
        <taxon>Pterygota</taxon>
        <taxon>Neoptera</taxon>
        <taxon>Endopterygota</taxon>
        <taxon>Diptera</taxon>
        <taxon>Nematocera</taxon>
        <taxon>Culicoidea</taxon>
        <taxon>Culicidae</taxon>
        <taxon>Culicinae</taxon>
        <taxon>Aedini</taxon>
        <taxon>Aedes</taxon>
        <taxon>Stegomyia</taxon>
    </lineage>
</organism>
<reference evidence="3" key="1">
    <citation type="journal article" date="2015" name="Proc. Natl. Acad. Sci. U.S.A.">
        <title>Genome sequence of the Asian Tiger mosquito, Aedes albopictus, reveals insights into its biology, genetics, and evolution.</title>
        <authorList>
            <person name="Chen X.G."/>
            <person name="Jiang X."/>
            <person name="Gu J."/>
            <person name="Xu M."/>
            <person name="Wu Y."/>
            <person name="Deng Y."/>
            <person name="Zhang C."/>
            <person name="Bonizzoni M."/>
            <person name="Dermauw W."/>
            <person name="Vontas J."/>
            <person name="Armbruster P."/>
            <person name="Huang X."/>
            <person name="Yang Y."/>
            <person name="Zhang H."/>
            <person name="He W."/>
            <person name="Peng H."/>
            <person name="Liu Y."/>
            <person name="Wu K."/>
            <person name="Chen J."/>
            <person name="Lirakis M."/>
            <person name="Topalis P."/>
            <person name="Van Leeuwen T."/>
            <person name="Hall A.B."/>
            <person name="Jiang X."/>
            <person name="Thorpe C."/>
            <person name="Mueller R.L."/>
            <person name="Sun C."/>
            <person name="Waterhouse R.M."/>
            <person name="Yan G."/>
            <person name="Tu Z.J."/>
            <person name="Fang X."/>
            <person name="James A.A."/>
        </authorList>
    </citation>
    <scope>NUCLEOTIDE SEQUENCE [LARGE SCALE GENOMIC DNA]</scope>
    <source>
        <strain evidence="3">Foshan</strain>
    </source>
</reference>